<feature type="chain" id="PRO_5038844132" evidence="1">
    <location>
        <begin position="25"/>
        <end position="452"/>
    </location>
</feature>
<sequence length="452" mass="48862">MKKQIFTVLSTGLLLASLPFSALASDASGSYTAASYDVSVPQEYMVPYAYSEEGYFENGLVTGFGSAVTFKGLNEEGQMEFYAVTDRGPNADAPQYSSGGTVTDAKIFPCPEFTPSIAVLTVTEDGAEVTSVIELKDTEGNNITGLPLEPGQVGSTNETALDMEMNNLGYDSNGLDTEGIAVDADGNFWLCDEYGPFIVKTDSEGTLLEKYAPGNGLPEVLQYRIPNRGFEGLTITPSGKVLASVQSVLDINGETADTASFTRIVELDPETGDVKMYAYPVDVSQYNSPSDCKIGDIYAVDDTTLLVIEQGKLADGTMQNKVYQVDLSQASDITDVTYNDTYPEYASAEELTDISFMEKEELLDLREYGWTAEKAEGICMADENTIAVINDNDFGIVTVAEDPENEDCDITDYVYDAETGTYSLDGTEASPQISIGENTEPAQIWLFQTASE</sequence>
<name>A0A9D1AE37_9FIRM</name>
<dbReference type="PANTHER" id="PTHR37957:SF1">
    <property type="entry name" value="PHYTASE-LIKE DOMAIN-CONTAINING PROTEIN"/>
    <property type="match status" value="1"/>
</dbReference>
<evidence type="ECO:0000313" key="4">
    <source>
        <dbReference type="Proteomes" id="UP000886757"/>
    </source>
</evidence>
<dbReference type="Pfam" id="PF13449">
    <property type="entry name" value="Phytase-like"/>
    <property type="match status" value="1"/>
</dbReference>
<gene>
    <name evidence="3" type="ORF">IAB31_13600</name>
</gene>
<dbReference type="InterPro" id="IPR027372">
    <property type="entry name" value="Phytase-like_dom"/>
</dbReference>
<dbReference type="SUPFAM" id="SSF63829">
    <property type="entry name" value="Calcium-dependent phosphotriesterase"/>
    <property type="match status" value="1"/>
</dbReference>
<feature type="signal peptide" evidence="1">
    <location>
        <begin position="1"/>
        <end position="24"/>
    </location>
</feature>
<organism evidence="3 4">
    <name type="scientific">Candidatus Choladousia intestinavium</name>
    <dbReference type="NCBI Taxonomy" id="2840727"/>
    <lineage>
        <taxon>Bacteria</taxon>
        <taxon>Bacillati</taxon>
        <taxon>Bacillota</taxon>
        <taxon>Clostridia</taxon>
        <taxon>Lachnospirales</taxon>
        <taxon>Lachnospiraceae</taxon>
        <taxon>Lachnospiraceae incertae sedis</taxon>
        <taxon>Candidatus Choladousia</taxon>
    </lineage>
</organism>
<dbReference type="AlphaFoldDB" id="A0A9D1AE37"/>
<evidence type="ECO:0000313" key="3">
    <source>
        <dbReference type="EMBL" id="HIR14945.1"/>
    </source>
</evidence>
<dbReference type="PANTHER" id="PTHR37957">
    <property type="entry name" value="BLR7070 PROTEIN"/>
    <property type="match status" value="1"/>
</dbReference>
<evidence type="ECO:0000259" key="2">
    <source>
        <dbReference type="Pfam" id="PF13449"/>
    </source>
</evidence>
<reference evidence="3" key="1">
    <citation type="submission" date="2020-10" db="EMBL/GenBank/DDBJ databases">
        <authorList>
            <person name="Gilroy R."/>
        </authorList>
    </citation>
    <scope>NUCLEOTIDE SEQUENCE</scope>
    <source>
        <strain evidence="3">ChiSjej4B22-8148</strain>
    </source>
</reference>
<accession>A0A9D1AE37</accession>
<feature type="domain" description="Phytase-like" evidence="2">
    <location>
        <begin position="77"/>
        <end position="394"/>
    </location>
</feature>
<keyword evidence="1" id="KW-0732">Signal</keyword>
<dbReference type="EMBL" id="DVGK01000160">
    <property type="protein sequence ID" value="HIR14945.1"/>
    <property type="molecule type" value="Genomic_DNA"/>
</dbReference>
<protein>
    <submittedName>
        <fullName evidence="3">Esterase-like activity of phytase family protein</fullName>
    </submittedName>
</protein>
<dbReference type="Proteomes" id="UP000886757">
    <property type="component" value="Unassembled WGS sequence"/>
</dbReference>
<reference evidence="3" key="2">
    <citation type="journal article" date="2021" name="PeerJ">
        <title>Extensive microbial diversity within the chicken gut microbiome revealed by metagenomics and culture.</title>
        <authorList>
            <person name="Gilroy R."/>
            <person name="Ravi A."/>
            <person name="Getino M."/>
            <person name="Pursley I."/>
            <person name="Horton D.L."/>
            <person name="Alikhan N.F."/>
            <person name="Baker D."/>
            <person name="Gharbi K."/>
            <person name="Hall N."/>
            <person name="Watson M."/>
            <person name="Adriaenssens E.M."/>
            <person name="Foster-Nyarko E."/>
            <person name="Jarju S."/>
            <person name="Secka A."/>
            <person name="Antonio M."/>
            <person name="Oren A."/>
            <person name="Chaudhuri R.R."/>
            <person name="La Ragione R."/>
            <person name="Hildebrand F."/>
            <person name="Pallen M.J."/>
        </authorList>
    </citation>
    <scope>NUCLEOTIDE SEQUENCE</scope>
    <source>
        <strain evidence="3">ChiSjej4B22-8148</strain>
    </source>
</reference>
<evidence type="ECO:0000256" key="1">
    <source>
        <dbReference type="SAM" id="SignalP"/>
    </source>
</evidence>
<proteinExistence type="predicted"/>
<comment type="caution">
    <text evidence="3">The sequence shown here is derived from an EMBL/GenBank/DDBJ whole genome shotgun (WGS) entry which is preliminary data.</text>
</comment>